<dbReference type="EMBL" id="JBITLV010000001">
    <property type="protein sequence ID" value="MFI7585556.1"/>
    <property type="molecule type" value="Genomic_DNA"/>
</dbReference>
<keyword evidence="1" id="KW-0472">Membrane</keyword>
<evidence type="ECO:0000313" key="3">
    <source>
        <dbReference type="Proteomes" id="UP001612915"/>
    </source>
</evidence>
<protein>
    <recommendedName>
        <fullName evidence="4">ABC-2 type transport system permease protein</fullName>
    </recommendedName>
</protein>
<proteinExistence type="predicted"/>
<accession>A0ABW8AGU4</accession>
<evidence type="ECO:0008006" key="4">
    <source>
        <dbReference type="Google" id="ProtNLM"/>
    </source>
</evidence>
<organism evidence="2 3">
    <name type="scientific">Spongisporangium articulatum</name>
    <dbReference type="NCBI Taxonomy" id="3362603"/>
    <lineage>
        <taxon>Bacteria</taxon>
        <taxon>Bacillati</taxon>
        <taxon>Actinomycetota</taxon>
        <taxon>Actinomycetes</taxon>
        <taxon>Kineosporiales</taxon>
        <taxon>Kineosporiaceae</taxon>
        <taxon>Spongisporangium</taxon>
    </lineage>
</organism>
<name>A0ABW8AGU4_9ACTN</name>
<feature type="transmembrane region" description="Helical" evidence="1">
    <location>
        <begin position="106"/>
        <end position="133"/>
    </location>
</feature>
<reference evidence="2 3" key="1">
    <citation type="submission" date="2024-10" db="EMBL/GenBank/DDBJ databases">
        <title>The Natural Products Discovery Center: Release of the First 8490 Sequenced Strains for Exploring Actinobacteria Biosynthetic Diversity.</title>
        <authorList>
            <person name="Kalkreuter E."/>
            <person name="Kautsar S.A."/>
            <person name="Yang D."/>
            <person name="Bader C.D."/>
            <person name="Teijaro C.N."/>
            <person name="Fluegel L."/>
            <person name="Davis C.M."/>
            <person name="Simpson J.R."/>
            <person name="Lauterbach L."/>
            <person name="Steele A.D."/>
            <person name="Gui C."/>
            <person name="Meng S."/>
            <person name="Li G."/>
            <person name="Viehrig K."/>
            <person name="Ye F."/>
            <person name="Su P."/>
            <person name="Kiefer A.F."/>
            <person name="Nichols A."/>
            <person name="Cepeda A.J."/>
            <person name="Yan W."/>
            <person name="Fan B."/>
            <person name="Jiang Y."/>
            <person name="Adhikari A."/>
            <person name="Zheng C.-J."/>
            <person name="Schuster L."/>
            <person name="Cowan T.M."/>
            <person name="Smanski M.J."/>
            <person name="Chevrette M.G."/>
            <person name="De Carvalho L.P.S."/>
            <person name="Shen B."/>
        </authorList>
    </citation>
    <scope>NUCLEOTIDE SEQUENCE [LARGE SCALE GENOMIC DNA]</scope>
    <source>
        <strain evidence="2 3">NPDC049639</strain>
    </source>
</reference>
<dbReference type="Proteomes" id="UP001612915">
    <property type="component" value="Unassembled WGS sequence"/>
</dbReference>
<evidence type="ECO:0000313" key="2">
    <source>
        <dbReference type="EMBL" id="MFI7585556.1"/>
    </source>
</evidence>
<feature type="transmembrane region" description="Helical" evidence="1">
    <location>
        <begin position="219"/>
        <end position="237"/>
    </location>
</feature>
<feature type="transmembrane region" description="Helical" evidence="1">
    <location>
        <begin position="178"/>
        <end position="199"/>
    </location>
</feature>
<comment type="caution">
    <text evidence="2">The sequence shown here is derived from an EMBL/GenBank/DDBJ whole genome shotgun (WGS) entry which is preliminary data.</text>
</comment>
<keyword evidence="3" id="KW-1185">Reference proteome</keyword>
<feature type="transmembrane region" description="Helical" evidence="1">
    <location>
        <begin position="153"/>
        <end position="171"/>
    </location>
</feature>
<dbReference type="RefSeq" id="WP_398273634.1">
    <property type="nucleotide sequence ID" value="NZ_JBITLV010000001.1"/>
</dbReference>
<gene>
    <name evidence="2" type="ORF">ACIB24_00610</name>
</gene>
<keyword evidence="1" id="KW-0812">Transmembrane</keyword>
<evidence type="ECO:0000256" key="1">
    <source>
        <dbReference type="SAM" id="Phobius"/>
    </source>
</evidence>
<sequence>MSALGAEWGKLWSVPAPAAALLGAGAVALVTTASLASDFVVDVGRGTVPANAQLPLADALTPAVQTALTLVATFALLPVTAEFASGSIRSTLWAQPRRVRVLNAKAAVVVATVVPAGLLAALTCRAAAVVLLAGHVSGAELRPAAWVLDALRTTVLFAAAALLTLGLAALLRSTAGTLGAAAGLLIAPVLLPDGASRWTPGGAGAQFVAWSGPDPTLCGVVLLGWAAATYAAGRWWFAHRDV</sequence>
<feature type="transmembrane region" description="Helical" evidence="1">
    <location>
        <begin position="60"/>
        <end position="85"/>
    </location>
</feature>
<keyword evidence="1" id="KW-1133">Transmembrane helix</keyword>